<comment type="caution">
    <text evidence="2">The sequence shown here is derived from an EMBL/GenBank/DDBJ whole genome shotgun (WGS) entry which is preliminary data.</text>
</comment>
<dbReference type="OrthoDB" id="3223377at2759"/>
<keyword evidence="1" id="KW-0472">Membrane</keyword>
<feature type="transmembrane region" description="Helical" evidence="1">
    <location>
        <begin position="100"/>
        <end position="117"/>
    </location>
</feature>
<keyword evidence="3" id="KW-1185">Reference proteome</keyword>
<dbReference type="AlphaFoldDB" id="A0A8H5CYX2"/>
<gene>
    <name evidence="2" type="ORF">D9756_009090</name>
</gene>
<keyword evidence="1" id="KW-0812">Transmembrane</keyword>
<proteinExistence type="predicted"/>
<feature type="transmembrane region" description="Helical" evidence="1">
    <location>
        <begin position="52"/>
        <end position="80"/>
    </location>
</feature>
<sequence length="192" mass="21512">MNSEVSSELSQKIFSKSGPPLIGIIFNWWLYGVLLMQYFMYIRYPKYNVPKYVGGIVHLLLVLNTVQTVMTMVDAFQWFVYLNFGDYGALFEVGTASINSPFMDGVIALIVQLVYAWRIRSLSGWIVIPCLIAFVALVGGVSGMLTGIYGQIVPQAELRVRLPALLWLWSNVVTDIFIAVSTSYPVRAIKAV</sequence>
<evidence type="ECO:0000256" key="1">
    <source>
        <dbReference type="SAM" id="Phobius"/>
    </source>
</evidence>
<feature type="transmembrane region" description="Helical" evidence="1">
    <location>
        <begin position="124"/>
        <end position="152"/>
    </location>
</feature>
<evidence type="ECO:0000313" key="3">
    <source>
        <dbReference type="Proteomes" id="UP000559027"/>
    </source>
</evidence>
<dbReference type="EMBL" id="JAACJO010000015">
    <property type="protein sequence ID" value="KAF5350133.1"/>
    <property type="molecule type" value="Genomic_DNA"/>
</dbReference>
<protein>
    <submittedName>
        <fullName evidence="2">Uncharacterized protein</fullName>
    </submittedName>
</protein>
<evidence type="ECO:0000313" key="2">
    <source>
        <dbReference type="EMBL" id="KAF5350133.1"/>
    </source>
</evidence>
<dbReference type="PANTHER" id="PTHR40465">
    <property type="entry name" value="CHROMOSOME 1, WHOLE GENOME SHOTGUN SEQUENCE"/>
    <property type="match status" value="1"/>
</dbReference>
<keyword evidence="1" id="KW-1133">Transmembrane helix</keyword>
<dbReference type="PANTHER" id="PTHR40465:SF1">
    <property type="entry name" value="DUF6534 DOMAIN-CONTAINING PROTEIN"/>
    <property type="match status" value="1"/>
</dbReference>
<feature type="transmembrane region" description="Helical" evidence="1">
    <location>
        <begin position="20"/>
        <end position="40"/>
    </location>
</feature>
<feature type="transmembrane region" description="Helical" evidence="1">
    <location>
        <begin position="164"/>
        <end position="186"/>
    </location>
</feature>
<dbReference type="Proteomes" id="UP000559027">
    <property type="component" value="Unassembled WGS sequence"/>
</dbReference>
<name>A0A8H5CYX2_9AGAR</name>
<organism evidence="2 3">
    <name type="scientific">Leucocoprinus leucothites</name>
    <dbReference type="NCBI Taxonomy" id="201217"/>
    <lineage>
        <taxon>Eukaryota</taxon>
        <taxon>Fungi</taxon>
        <taxon>Dikarya</taxon>
        <taxon>Basidiomycota</taxon>
        <taxon>Agaricomycotina</taxon>
        <taxon>Agaricomycetes</taxon>
        <taxon>Agaricomycetidae</taxon>
        <taxon>Agaricales</taxon>
        <taxon>Agaricineae</taxon>
        <taxon>Agaricaceae</taxon>
        <taxon>Leucocoprinus</taxon>
    </lineage>
</organism>
<reference evidence="2 3" key="1">
    <citation type="journal article" date="2020" name="ISME J.">
        <title>Uncovering the hidden diversity of litter-decomposition mechanisms in mushroom-forming fungi.</title>
        <authorList>
            <person name="Floudas D."/>
            <person name="Bentzer J."/>
            <person name="Ahren D."/>
            <person name="Johansson T."/>
            <person name="Persson P."/>
            <person name="Tunlid A."/>
        </authorList>
    </citation>
    <scope>NUCLEOTIDE SEQUENCE [LARGE SCALE GENOMIC DNA]</scope>
    <source>
        <strain evidence="2 3">CBS 146.42</strain>
    </source>
</reference>
<accession>A0A8H5CYX2</accession>